<dbReference type="InterPro" id="IPR051495">
    <property type="entry name" value="Epithelial_Barrier/Signaling"/>
</dbReference>
<comment type="caution">
    <text evidence="7">The sequence shown here is derived from an EMBL/GenBank/DDBJ whole genome shotgun (WGS) entry which is preliminary data.</text>
</comment>
<evidence type="ECO:0000313" key="11">
    <source>
        <dbReference type="Proteomes" id="UP000663829"/>
    </source>
</evidence>
<evidence type="ECO:0000259" key="5">
    <source>
        <dbReference type="PROSITE" id="PS50856"/>
    </source>
</evidence>
<sequence length="548" mass="62204">MNTLNRSALWRSCGRASGHMAYKYYKNSLNADFYIRWTNRQPIPSASTYNIPPCPCEVKPSFDKEFTEFDIIFEQNGACNPISAPDCTYHKGAKGCYRAGYESSGAGAQCCYRDNGQWEDNPFKGAGTIDKYYGSGLNIGQYFGHFIDDVLPFEACCKEITSTLCGNYFCKRPPSTTGKCENPTPPRPTGGNCDPHFTTLDSFNYTFNGYGEYTLIQTTVLQVQVRLEPVDAESASNRATAIMAFIIKNANFSTVQFELFPSLNTTEIRVNSRLLDLDRAPILPSTNNFDNDQFLLTKSNLTIYKITFANNISFIIHICEQYDFLNLLALLPPHLQYQGLLGNMDMNKRNDLVFPNGTILDSDSSEQAIFKFSESWRTIERASIFYYLSNDKHANHQNVTYRPTFTQKLFQKYQNTSRFTTAEESCYHLKSTVIQRQCVYDILITNDVTMSEMHTNFQSNIQEWKEFAEFVEFQSQLTTPDFAVITTNDEITILTSNVPIATPLVTTISEGENVTAVNQLSTHSDAPIGHYNNGLFLVLLTLLFFYYI</sequence>
<dbReference type="Proteomes" id="UP000681722">
    <property type="component" value="Unassembled WGS sequence"/>
</dbReference>
<dbReference type="PANTHER" id="PTHR13802">
    <property type="entry name" value="MUCIN 4-RELATED"/>
    <property type="match status" value="1"/>
</dbReference>
<dbReference type="Proteomes" id="UP000682733">
    <property type="component" value="Unassembled WGS sequence"/>
</dbReference>
<evidence type="ECO:0000313" key="8">
    <source>
        <dbReference type="EMBL" id="CAF1079819.1"/>
    </source>
</evidence>
<comment type="subcellular location">
    <subcellularLocation>
        <location evidence="1">Membrane</location>
    </subcellularLocation>
</comment>
<organism evidence="7 11">
    <name type="scientific">Didymodactylos carnosus</name>
    <dbReference type="NCBI Taxonomy" id="1234261"/>
    <lineage>
        <taxon>Eukaryota</taxon>
        <taxon>Metazoa</taxon>
        <taxon>Spiralia</taxon>
        <taxon>Gnathifera</taxon>
        <taxon>Rotifera</taxon>
        <taxon>Eurotatoria</taxon>
        <taxon>Bdelloidea</taxon>
        <taxon>Philodinida</taxon>
        <taxon>Philodinidae</taxon>
        <taxon>Didymodactylos</taxon>
    </lineage>
</organism>
<reference evidence="7" key="1">
    <citation type="submission" date="2021-02" db="EMBL/GenBank/DDBJ databases">
        <authorList>
            <person name="Nowell W R."/>
        </authorList>
    </citation>
    <scope>NUCLEOTIDE SEQUENCE</scope>
</reference>
<dbReference type="EMBL" id="CAJNOQ010002677">
    <property type="protein sequence ID" value="CAF0972444.1"/>
    <property type="molecule type" value="Genomic_DNA"/>
</dbReference>
<accession>A0A814EV06</accession>
<gene>
    <name evidence="7" type="ORF">GPM918_LOCUS12311</name>
    <name evidence="8" type="ORF">OVA965_LOCUS18307</name>
    <name evidence="9" type="ORF">SRO942_LOCUS12312</name>
    <name evidence="10" type="ORF">TMI583_LOCUS18319</name>
</gene>
<dbReference type="EMBL" id="CAJOBA010009067">
    <property type="protein sequence ID" value="CAF3843043.1"/>
    <property type="molecule type" value="Genomic_DNA"/>
</dbReference>
<dbReference type="Proteomes" id="UP000663829">
    <property type="component" value="Unassembled WGS sequence"/>
</dbReference>
<dbReference type="SMART" id="SM00723">
    <property type="entry name" value="AMOP"/>
    <property type="match status" value="1"/>
</dbReference>
<evidence type="ECO:0000313" key="9">
    <source>
        <dbReference type="EMBL" id="CAF3745443.1"/>
    </source>
</evidence>
<keyword evidence="11" id="KW-1185">Reference proteome</keyword>
<dbReference type="EMBL" id="CAJNOK010009051">
    <property type="protein sequence ID" value="CAF1079819.1"/>
    <property type="molecule type" value="Genomic_DNA"/>
</dbReference>
<dbReference type="Proteomes" id="UP000677228">
    <property type="component" value="Unassembled WGS sequence"/>
</dbReference>
<evidence type="ECO:0000313" key="7">
    <source>
        <dbReference type="EMBL" id="CAF0972444.1"/>
    </source>
</evidence>
<feature type="domain" description="VWFD" evidence="6">
    <location>
        <begin position="187"/>
        <end position="384"/>
    </location>
</feature>
<feature type="domain" description="AMOP" evidence="5">
    <location>
        <begin position="26"/>
        <end position="172"/>
    </location>
</feature>
<dbReference type="EMBL" id="CAJOBC010002677">
    <property type="protein sequence ID" value="CAF3745443.1"/>
    <property type="molecule type" value="Genomic_DNA"/>
</dbReference>
<evidence type="ECO:0000256" key="3">
    <source>
        <dbReference type="ARBA" id="ARBA00022989"/>
    </source>
</evidence>
<dbReference type="Pfam" id="PF00094">
    <property type="entry name" value="VWD"/>
    <property type="match status" value="1"/>
</dbReference>
<keyword evidence="3" id="KW-1133">Transmembrane helix</keyword>
<evidence type="ECO:0000256" key="4">
    <source>
        <dbReference type="ARBA" id="ARBA00023136"/>
    </source>
</evidence>
<keyword evidence="2" id="KW-0812">Transmembrane</keyword>
<dbReference type="AlphaFoldDB" id="A0A814EV06"/>
<dbReference type="PANTHER" id="PTHR13802:SF52">
    <property type="entry name" value="MUCIN-4"/>
    <property type="match status" value="1"/>
</dbReference>
<evidence type="ECO:0000259" key="6">
    <source>
        <dbReference type="PROSITE" id="PS51233"/>
    </source>
</evidence>
<evidence type="ECO:0000256" key="1">
    <source>
        <dbReference type="ARBA" id="ARBA00004370"/>
    </source>
</evidence>
<name>A0A814EV06_9BILA</name>
<dbReference type="InterPro" id="IPR005533">
    <property type="entry name" value="AMOP_dom"/>
</dbReference>
<dbReference type="GO" id="GO:0016020">
    <property type="term" value="C:membrane"/>
    <property type="evidence" value="ECO:0007669"/>
    <property type="project" value="UniProtKB-SubCell"/>
</dbReference>
<proteinExistence type="predicted"/>
<dbReference type="InterPro" id="IPR001846">
    <property type="entry name" value="VWF_type-D"/>
</dbReference>
<dbReference type="PROSITE" id="PS50856">
    <property type="entry name" value="AMOP"/>
    <property type="match status" value="1"/>
</dbReference>
<evidence type="ECO:0000313" key="10">
    <source>
        <dbReference type="EMBL" id="CAF3843043.1"/>
    </source>
</evidence>
<evidence type="ECO:0000256" key="2">
    <source>
        <dbReference type="ARBA" id="ARBA00022692"/>
    </source>
</evidence>
<keyword evidence="4" id="KW-0472">Membrane</keyword>
<protein>
    <submittedName>
        <fullName evidence="7">Uncharacterized protein</fullName>
    </submittedName>
</protein>
<dbReference type="OrthoDB" id="10050617at2759"/>
<dbReference type="PROSITE" id="PS51233">
    <property type="entry name" value="VWFD"/>
    <property type="match status" value="1"/>
</dbReference>
<dbReference type="Pfam" id="PF03782">
    <property type="entry name" value="AMOP"/>
    <property type="match status" value="1"/>
</dbReference>